<evidence type="ECO:0000313" key="2">
    <source>
        <dbReference type="Proteomes" id="UP000798662"/>
    </source>
</evidence>
<proteinExistence type="predicted"/>
<dbReference type="Proteomes" id="UP000798662">
    <property type="component" value="Chromosome 2"/>
</dbReference>
<accession>A0ACC3C9V6</accession>
<reference evidence="1" key="1">
    <citation type="submission" date="2019-11" db="EMBL/GenBank/DDBJ databases">
        <title>Nori genome reveals adaptations in red seaweeds to the harsh intertidal environment.</title>
        <authorList>
            <person name="Wang D."/>
            <person name="Mao Y."/>
        </authorList>
    </citation>
    <scope>NUCLEOTIDE SEQUENCE</scope>
    <source>
        <tissue evidence="1">Gametophyte</tissue>
    </source>
</reference>
<sequence>MTNFETTASPTTPPPPPQMSSSPKGEASGILSTPDPIVMLDMLTVPVLRLLCVERQLKCPPRLTATILICLIGSYNAQVKGGGDYNLRKMLRLSMATHGQRRGLRGCVRATVSGIRRAFLSEQRAAVPSAGVPATAAEAARTPPSQEVNESAPVPSPVVDIELARLDFEREKHRDAIALSHKRLDFDQERWRASCVPLPAAPPPPPSAPSPPPPSPLLPPPFPLIAPPTARTLFPPGPPSLPTASQAIDVPLDATPPPSPPLYPQAVPSVAVQPPLSGPLLTVLQDIVRLAHAEPSCRGMFSGMAALSASLAVTPRGTPLAQTLTNLRRGHSEYLRMLSWVEGELGGDQSAALRLPLKASRKGSFSFSDKQRRMLEEAFASIDPRTVDTANATKPFNGATFSTLRAALQRLNPARRRGVAAREMSSPLHTGRASACAAHWKTIYKTPVLGRGRGR</sequence>
<evidence type="ECO:0000313" key="1">
    <source>
        <dbReference type="EMBL" id="KAK1866905.1"/>
    </source>
</evidence>
<dbReference type="EMBL" id="CM020619">
    <property type="protein sequence ID" value="KAK1866905.1"/>
    <property type="molecule type" value="Genomic_DNA"/>
</dbReference>
<organism evidence="1 2">
    <name type="scientific">Pyropia yezoensis</name>
    <name type="common">Susabi-nori</name>
    <name type="synonym">Porphyra yezoensis</name>
    <dbReference type="NCBI Taxonomy" id="2788"/>
    <lineage>
        <taxon>Eukaryota</taxon>
        <taxon>Rhodophyta</taxon>
        <taxon>Bangiophyceae</taxon>
        <taxon>Bangiales</taxon>
        <taxon>Bangiaceae</taxon>
        <taxon>Pyropia</taxon>
    </lineage>
</organism>
<keyword evidence="2" id="KW-1185">Reference proteome</keyword>
<protein>
    <submittedName>
        <fullName evidence="1">Uncharacterized protein</fullName>
    </submittedName>
</protein>
<comment type="caution">
    <text evidence="1">The sequence shown here is derived from an EMBL/GenBank/DDBJ whole genome shotgun (WGS) entry which is preliminary data.</text>
</comment>
<name>A0ACC3C9V6_PYRYE</name>
<gene>
    <name evidence="1" type="ORF">I4F81_009417</name>
</gene>